<evidence type="ECO:0000313" key="1">
    <source>
        <dbReference type="EMBL" id="RKF63057.1"/>
    </source>
</evidence>
<dbReference type="Proteomes" id="UP000286134">
    <property type="component" value="Unassembled WGS sequence"/>
</dbReference>
<gene>
    <name evidence="1" type="ORF">OnM2_03432</name>
</gene>
<name>A0A420I079_9PEZI</name>
<protein>
    <submittedName>
        <fullName evidence="1">Uncharacterized protein</fullName>
    </submittedName>
</protein>
<keyword evidence="2" id="KW-1185">Reference proteome</keyword>
<dbReference type="AlphaFoldDB" id="A0A420I079"/>
<accession>A0A420I079</accession>
<sequence length="61" mass="7079">MYSFKIIRSTSLYSELAFLVYAGSPCQPYTKDDGKNLGQKYETNQEDSMIITTVYVNYTYQ</sequence>
<evidence type="ECO:0000313" key="2">
    <source>
        <dbReference type="Proteomes" id="UP000286134"/>
    </source>
</evidence>
<reference evidence="1 2" key="1">
    <citation type="journal article" date="2018" name="BMC Genomics">
        <title>Comparative genome analyses reveal sequence features reflecting distinct modes of host-adaptation between dicot and monocot powdery mildew.</title>
        <authorList>
            <person name="Wu Y."/>
            <person name="Ma X."/>
            <person name="Pan Z."/>
            <person name="Kale S.D."/>
            <person name="Song Y."/>
            <person name="King H."/>
            <person name="Zhang Q."/>
            <person name="Presley C."/>
            <person name="Deng X."/>
            <person name="Wei C.I."/>
            <person name="Xiao S."/>
        </authorList>
    </citation>
    <scope>NUCLEOTIDE SEQUENCE [LARGE SCALE GENOMIC DNA]</scope>
    <source>
        <strain evidence="1">UMSG2</strain>
    </source>
</reference>
<organism evidence="1 2">
    <name type="scientific">Erysiphe neolycopersici</name>
    <dbReference type="NCBI Taxonomy" id="212602"/>
    <lineage>
        <taxon>Eukaryota</taxon>
        <taxon>Fungi</taxon>
        <taxon>Dikarya</taxon>
        <taxon>Ascomycota</taxon>
        <taxon>Pezizomycotina</taxon>
        <taxon>Leotiomycetes</taxon>
        <taxon>Erysiphales</taxon>
        <taxon>Erysiphaceae</taxon>
        <taxon>Erysiphe</taxon>
    </lineage>
</organism>
<comment type="caution">
    <text evidence="1">The sequence shown here is derived from an EMBL/GenBank/DDBJ whole genome shotgun (WGS) entry which is preliminary data.</text>
</comment>
<dbReference type="EMBL" id="MCFK01002829">
    <property type="protein sequence ID" value="RKF63057.1"/>
    <property type="molecule type" value="Genomic_DNA"/>
</dbReference>
<proteinExistence type="predicted"/>